<dbReference type="InterPro" id="IPR025668">
    <property type="entry name" value="Tnp_DDE_dom"/>
</dbReference>
<evidence type="ECO:0000259" key="1">
    <source>
        <dbReference type="Pfam" id="PF13612"/>
    </source>
</evidence>
<feature type="domain" description="Transposase DDE" evidence="1">
    <location>
        <begin position="123"/>
        <end position="270"/>
    </location>
</feature>
<accession>A0A6L9EKS1</accession>
<proteinExistence type="predicted"/>
<dbReference type="AlphaFoldDB" id="A0A6L9EKS1"/>
<comment type="caution">
    <text evidence="2">The sequence shown here is derived from an EMBL/GenBank/DDBJ whole genome shotgun (WGS) entry which is preliminary data.</text>
</comment>
<dbReference type="EMBL" id="WOFV02000008">
    <property type="protein sequence ID" value="NAS17092.1"/>
    <property type="molecule type" value="Genomic_DNA"/>
</dbReference>
<organism evidence="2 3">
    <name type="scientific">Clostridium butyricum</name>
    <dbReference type="NCBI Taxonomy" id="1492"/>
    <lineage>
        <taxon>Bacteria</taxon>
        <taxon>Bacillati</taxon>
        <taxon>Bacillota</taxon>
        <taxon>Clostridia</taxon>
        <taxon>Eubacteriales</taxon>
        <taxon>Clostridiaceae</taxon>
        <taxon>Clostridium</taxon>
    </lineage>
</organism>
<reference evidence="2 3" key="1">
    <citation type="submission" date="2020-01" db="EMBL/GenBank/DDBJ databases">
        <title>Genome sequence of a 1,3-propanediol producer, Clostridium butyricum S3.</title>
        <authorList>
            <person name="Zhou J."/>
        </authorList>
    </citation>
    <scope>NUCLEOTIDE SEQUENCE [LARGE SCALE GENOMIC DNA]</scope>
    <source>
        <strain evidence="2 3">S3</strain>
    </source>
</reference>
<dbReference type="NCBIfam" id="NF033520">
    <property type="entry name" value="transpos_IS982"/>
    <property type="match status" value="1"/>
</dbReference>
<protein>
    <submittedName>
        <fullName evidence="2">IS982 family transposase</fullName>
    </submittedName>
</protein>
<name>A0A6L9EKS1_CLOBU</name>
<gene>
    <name evidence="2" type="ORF">GND98_004205</name>
</gene>
<dbReference type="Proteomes" id="UP000474042">
    <property type="component" value="Unassembled WGS sequence"/>
</dbReference>
<evidence type="ECO:0000313" key="3">
    <source>
        <dbReference type="Proteomes" id="UP000474042"/>
    </source>
</evidence>
<evidence type="ECO:0000313" key="2">
    <source>
        <dbReference type="EMBL" id="NAS17092.1"/>
    </source>
</evidence>
<dbReference type="Pfam" id="PF13612">
    <property type="entry name" value="DDE_Tnp_1_3"/>
    <property type="match status" value="1"/>
</dbReference>
<sequence>MIEMLEFTYYNTEKIDNLKDFFTVVFVLIDDVYNEIIPCEIKNRRNISDSKLSDSEIISISIVGEALTVDSEKAWFYFVKKNFKDLFPNICDRTRFNRTKRNLYSTIKEIQKYFSKLPMFANDNIRIIDSMPVPVCKFARAYFSKSFKDIASYGYCASKKETYFGLKLHALVTVDGFVSDFLLTPAGIDDRTAVFELTENKQSIKIIADKGYIDNTLKNQLEIEKDILLISLKRKNSKHPLEKRLRNVLSKTRRRVETSFSQLSEQFNINKVLAKSKWGLMFRITLKILAHNISFIINHILGNGKIAQIKQLVFG</sequence>